<evidence type="ECO:0000259" key="2">
    <source>
        <dbReference type="Pfam" id="PF23304"/>
    </source>
</evidence>
<dbReference type="GO" id="GO:0005930">
    <property type="term" value="C:axoneme"/>
    <property type="evidence" value="ECO:0007669"/>
    <property type="project" value="TreeGrafter"/>
</dbReference>
<dbReference type="PANTHER" id="PTHR20870:SF0">
    <property type="entry name" value="BARDET-BIEDL SYNDROME 1 PROTEIN"/>
    <property type="match status" value="1"/>
</dbReference>
<dbReference type="GO" id="GO:1905515">
    <property type="term" value="P:non-motile cilium assembly"/>
    <property type="evidence" value="ECO:0007669"/>
    <property type="project" value="InterPro"/>
</dbReference>
<reference evidence="3 4" key="1">
    <citation type="journal article" date="2013" name="Curr. Biol.">
        <title>The Genome of the Foraminiferan Reticulomyxa filosa.</title>
        <authorList>
            <person name="Glockner G."/>
            <person name="Hulsmann N."/>
            <person name="Schleicher M."/>
            <person name="Noegel A.A."/>
            <person name="Eichinger L."/>
            <person name="Gallinger C."/>
            <person name="Pawlowski J."/>
            <person name="Sierra R."/>
            <person name="Euteneuer U."/>
            <person name="Pillet L."/>
            <person name="Moustafa A."/>
            <person name="Platzer M."/>
            <person name="Groth M."/>
            <person name="Szafranski K."/>
            <person name="Schliwa M."/>
        </authorList>
    </citation>
    <scope>NUCLEOTIDE SEQUENCE [LARGE SCALE GENOMIC DNA]</scope>
</reference>
<dbReference type="GO" id="GO:0005815">
    <property type="term" value="C:microtubule organizing center"/>
    <property type="evidence" value="ECO:0007669"/>
    <property type="project" value="TreeGrafter"/>
</dbReference>
<evidence type="ECO:0000256" key="1">
    <source>
        <dbReference type="SAM" id="Phobius"/>
    </source>
</evidence>
<keyword evidence="1" id="KW-1133">Transmembrane helix</keyword>
<comment type="caution">
    <text evidence="3">The sequence shown here is derived from an EMBL/GenBank/DDBJ whole genome shotgun (WGS) entry which is preliminary data.</text>
</comment>
<evidence type="ECO:0000313" key="3">
    <source>
        <dbReference type="EMBL" id="ETO23458.1"/>
    </source>
</evidence>
<organism evidence="3 4">
    <name type="scientific">Reticulomyxa filosa</name>
    <dbReference type="NCBI Taxonomy" id="46433"/>
    <lineage>
        <taxon>Eukaryota</taxon>
        <taxon>Sar</taxon>
        <taxon>Rhizaria</taxon>
        <taxon>Retaria</taxon>
        <taxon>Foraminifera</taxon>
        <taxon>Monothalamids</taxon>
        <taxon>Reticulomyxidae</taxon>
        <taxon>Reticulomyxa</taxon>
    </lineage>
</organism>
<dbReference type="OrthoDB" id="10259809at2759"/>
<dbReference type="EMBL" id="ASPP01009919">
    <property type="protein sequence ID" value="ETO23458.1"/>
    <property type="molecule type" value="Genomic_DNA"/>
</dbReference>
<dbReference type="Pfam" id="PF23304">
    <property type="entry name" value="GAE_BBS1"/>
    <property type="match status" value="1"/>
</dbReference>
<evidence type="ECO:0000313" key="4">
    <source>
        <dbReference type="Proteomes" id="UP000023152"/>
    </source>
</evidence>
<dbReference type="GO" id="GO:0005119">
    <property type="term" value="F:smoothened binding"/>
    <property type="evidence" value="ECO:0007669"/>
    <property type="project" value="TreeGrafter"/>
</dbReference>
<proteinExistence type="predicted"/>
<feature type="transmembrane region" description="Helical" evidence="1">
    <location>
        <begin position="77"/>
        <end position="94"/>
    </location>
</feature>
<gene>
    <name evidence="3" type="ORF">RFI_13726</name>
</gene>
<name>X6NC44_RETFI</name>
<protein>
    <submittedName>
        <fullName evidence="3">Bardet-biedl syndrome 1 protein</fullName>
    </submittedName>
</protein>
<feature type="domain" description="Bardet-Biedl syndrome 1 protein GAE" evidence="2">
    <location>
        <begin position="136"/>
        <end position="185"/>
    </location>
</feature>
<dbReference type="GO" id="GO:0034464">
    <property type="term" value="C:BBSome"/>
    <property type="evidence" value="ECO:0007669"/>
    <property type="project" value="InterPro"/>
</dbReference>
<accession>X6NC44</accession>
<sequence length="186" mass="21558">MGRFMLKCCHEKESLQLCISKKKKRINNLKNTDVTYVWKQPLLQSGPPDEQDKPLELPSISQLYIDQTKREIENAEGYIYLYLYIFFFFVLDINRKMHRTFQKSIVRFRLQTAQEYVKVLSKGQSPVTRIGEHNLALNIGVSGLGPNFALIIDIKNMGKEPLYTLHILASFDHLIYAIPKPVISVL</sequence>
<dbReference type="PANTHER" id="PTHR20870">
    <property type="entry name" value="BARDET-BIEDL SYNDROME 1 PROTEIN"/>
    <property type="match status" value="1"/>
</dbReference>
<dbReference type="AlphaFoldDB" id="X6NC44"/>
<dbReference type="GO" id="GO:0061512">
    <property type="term" value="P:protein localization to cilium"/>
    <property type="evidence" value="ECO:0007669"/>
    <property type="project" value="TreeGrafter"/>
</dbReference>
<keyword evidence="1" id="KW-0812">Transmembrane</keyword>
<dbReference type="InterPro" id="IPR056419">
    <property type="entry name" value="GAE_BBS1"/>
</dbReference>
<keyword evidence="4" id="KW-1185">Reference proteome</keyword>
<keyword evidence="1" id="KW-0472">Membrane</keyword>
<dbReference type="InterPro" id="IPR028784">
    <property type="entry name" value="BBS1"/>
</dbReference>
<dbReference type="Proteomes" id="UP000023152">
    <property type="component" value="Unassembled WGS sequence"/>
</dbReference>
<dbReference type="GO" id="GO:0005113">
    <property type="term" value="F:patched binding"/>
    <property type="evidence" value="ECO:0007669"/>
    <property type="project" value="TreeGrafter"/>
</dbReference>